<evidence type="ECO:0000313" key="1">
    <source>
        <dbReference type="EMBL" id="GID71130.1"/>
    </source>
</evidence>
<sequence>MEVSHGSGVCPRAPGKPARGNAFPKEICGMTPSNTTVPYLTGTGLARTLNCLPLQQSRVVDELRHQRETQEFNPWSQLCGAIRRDLRFRTGHQHLQAAVDQPPARFSTRYRDLAPGWLAFLASRGGPGGMGEAKLTSATTVHGGLTINLNPQVGLVHPMVTSR</sequence>
<accession>A0A919IRY8</accession>
<protein>
    <submittedName>
        <fullName evidence="1">Uncharacterized protein</fullName>
    </submittedName>
</protein>
<reference evidence="1" key="1">
    <citation type="submission" date="2021-01" db="EMBL/GenBank/DDBJ databases">
        <title>Whole genome shotgun sequence of Actinoplanes cyaneus NBRC 14990.</title>
        <authorList>
            <person name="Komaki H."/>
            <person name="Tamura T."/>
        </authorList>
    </citation>
    <scope>NUCLEOTIDE SEQUENCE</scope>
    <source>
        <strain evidence="1">NBRC 14990</strain>
    </source>
</reference>
<dbReference type="AlphaFoldDB" id="A0A919IRY8"/>
<keyword evidence="2" id="KW-1185">Reference proteome</keyword>
<organism evidence="1 2">
    <name type="scientific">Actinoplanes cyaneus</name>
    <dbReference type="NCBI Taxonomy" id="52696"/>
    <lineage>
        <taxon>Bacteria</taxon>
        <taxon>Bacillati</taxon>
        <taxon>Actinomycetota</taxon>
        <taxon>Actinomycetes</taxon>
        <taxon>Micromonosporales</taxon>
        <taxon>Micromonosporaceae</taxon>
        <taxon>Actinoplanes</taxon>
    </lineage>
</organism>
<gene>
    <name evidence="1" type="ORF">Acy02nite_90110</name>
</gene>
<dbReference type="EMBL" id="BOMH01000099">
    <property type="protein sequence ID" value="GID71130.1"/>
    <property type="molecule type" value="Genomic_DNA"/>
</dbReference>
<dbReference type="Proteomes" id="UP000619479">
    <property type="component" value="Unassembled WGS sequence"/>
</dbReference>
<evidence type="ECO:0000313" key="2">
    <source>
        <dbReference type="Proteomes" id="UP000619479"/>
    </source>
</evidence>
<dbReference type="RefSeq" id="WP_203755883.1">
    <property type="nucleotide sequence ID" value="NZ_BAAAUC010000099.1"/>
</dbReference>
<name>A0A919IRY8_9ACTN</name>
<proteinExistence type="predicted"/>
<comment type="caution">
    <text evidence="1">The sequence shown here is derived from an EMBL/GenBank/DDBJ whole genome shotgun (WGS) entry which is preliminary data.</text>
</comment>